<dbReference type="InterPro" id="IPR003661">
    <property type="entry name" value="HisK_dim/P_dom"/>
</dbReference>
<dbReference type="InterPro" id="IPR000014">
    <property type="entry name" value="PAS"/>
</dbReference>
<dbReference type="SUPFAM" id="SSF47226">
    <property type="entry name" value="Histidine-containing phosphotransfer domain, HPT domain"/>
    <property type="match status" value="1"/>
</dbReference>
<protein>
    <recommendedName>
        <fullName evidence="3">histidine kinase</fullName>
        <ecNumber evidence="3">2.7.13.3</ecNumber>
    </recommendedName>
</protein>
<evidence type="ECO:0000256" key="7">
    <source>
        <dbReference type="ARBA" id="ARBA00022741"/>
    </source>
</evidence>
<evidence type="ECO:0000256" key="2">
    <source>
        <dbReference type="ARBA" id="ARBA00004651"/>
    </source>
</evidence>
<dbReference type="Pfam" id="PF00512">
    <property type="entry name" value="HisKA"/>
    <property type="match status" value="1"/>
</dbReference>
<feature type="domain" description="Histidine kinase" evidence="13">
    <location>
        <begin position="168"/>
        <end position="386"/>
    </location>
</feature>
<keyword evidence="7" id="KW-0547">Nucleotide-binding</keyword>
<keyword evidence="8" id="KW-0067">ATP-binding</keyword>
<evidence type="ECO:0000256" key="1">
    <source>
        <dbReference type="ARBA" id="ARBA00000085"/>
    </source>
</evidence>
<dbReference type="Gene3D" id="3.40.50.2300">
    <property type="match status" value="1"/>
</dbReference>
<dbReference type="InterPro" id="IPR036641">
    <property type="entry name" value="HPT_dom_sf"/>
</dbReference>
<evidence type="ECO:0000259" key="13">
    <source>
        <dbReference type="PROSITE" id="PS50109"/>
    </source>
</evidence>
<keyword evidence="5 12" id="KW-0597">Phosphoprotein</keyword>
<dbReference type="RefSeq" id="WP_168039199.1">
    <property type="nucleotide sequence ID" value="NZ_JAAVUP010000001.1"/>
</dbReference>
<comment type="caution">
    <text evidence="17">The sequence shown here is derived from an EMBL/GenBank/DDBJ whole genome shotgun (WGS) entry which is preliminary data.</text>
</comment>
<dbReference type="SUPFAM" id="SSF52172">
    <property type="entry name" value="CheY-like"/>
    <property type="match status" value="1"/>
</dbReference>
<keyword evidence="4" id="KW-1003">Cell membrane</keyword>
<dbReference type="SUPFAM" id="SSF55785">
    <property type="entry name" value="PYP-like sensor domain (PAS domain)"/>
    <property type="match status" value="1"/>
</dbReference>
<dbReference type="NCBIfam" id="TIGR00229">
    <property type="entry name" value="sensory_box"/>
    <property type="match status" value="1"/>
</dbReference>
<dbReference type="PROSITE" id="PS50113">
    <property type="entry name" value="PAC"/>
    <property type="match status" value="1"/>
</dbReference>
<dbReference type="PANTHER" id="PTHR45339:SF1">
    <property type="entry name" value="HYBRID SIGNAL TRANSDUCTION HISTIDINE KINASE J"/>
    <property type="match status" value="1"/>
</dbReference>
<dbReference type="CDD" id="cd00130">
    <property type="entry name" value="PAS"/>
    <property type="match status" value="1"/>
</dbReference>
<dbReference type="InterPro" id="IPR036097">
    <property type="entry name" value="HisK_dim/P_sf"/>
</dbReference>
<keyword evidence="9" id="KW-1133">Transmembrane helix</keyword>
<dbReference type="SMART" id="SM00086">
    <property type="entry name" value="PAC"/>
    <property type="match status" value="1"/>
</dbReference>
<dbReference type="Gene3D" id="1.10.287.130">
    <property type="match status" value="1"/>
</dbReference>
<dbReference type="InterPro" id="IPR011006">
    <property type="entry name" value="CheY-like_superfamily"/>
</dbReference>
<dbReference type="InterPro" id="IPR036890">
    <property type="entry name" value="HATPase_C_sf"/>
</dbReference>
<accession>A0ABX1EE03</accession>
<dbReference type="Pfam" id="PF02518">
    <property type="entry name" value="HATPase_c"/>
    <property type="match status" value="1"/>
</dbReference>
<feature type="modified residue" description="4-aspartylphosphate" evidence="12">
    <location>
        <position position="464"/>
    </location>
</feature>
<evidence type="ECO:0000313" key="17">
    <source>
        <dbReference type="EMBL" id="NKE16055.1"/>
    </source>
</evidence>
<dbReference type="Gene3D" id="3.30.565.10">
    <property type="entry name" value="Histidine kinase-like ATPase, C-terminal domain"/>
    <property type="match status" value="1"/>
</dbReference>
<gene>
    <name evidence="17" type="ORF">GWK15_03815</name>
</gene>
<dbReference type="Gene3D" id="1.20.120.160">
    <property type="entry name" value="HPT domain"/>
    <property type="match status" value="1"/>
</dbReference>
<dbReference type="Gene3D" id="3.30.450.20">
    <property type="entry name" value="PAS domain"/>
    <property type="match status" value="1"/>
</dbReference>
<dbReference type="SMART" id="SM00388">
    <property type="entry name" value="HisKA"/>
    <property type="match status" value="1"/>
</dbReference>
<evidence type="ECO:0000259" key="14">
    <source>
        <dbReference type="PROSITE" id="PS50110"/>
    </source>
</evidence>
<dbReference type="SMART" id="SM00448">
    <property type="entry name" value="REC"/>
    <property type="match status" value="1"/>
</dbReference>
<dbReference type="InterPro" id="IPR004358">
    <property type="entry name" value="Sig_transdc_His_kin-like_C"/>
</dbReference>
<dbReference type="SMART" id="SM00091">
    <property type="entry name" value="PAS"/>
    <property type="match status" value="1"/>
</dbReference>
<evidence type="ECO:0000259" key="15">
    <source>
        <dbReference type="PROSITE" id="PS50112"/>
    </source>
</evidence>
<keyword evidence="18" id="KW-1185">Reference proteome</keyword>
<comment type="catalytic activity">
    <reaction evidence="1">
        <text>ATP + protein L-histidine = ADP + protein N-phospho-L-histidine.</text>
        <dbReference type="EC" id="2.7.13.3"/>
    </reaction>
</comment>
<proteinExistence type="predicted"/>
<evidence type="ECO:0000256" key="5">
    <source>
        <dbReference type="ARBA" id="ARBA00022553"/>
    </source>
</evidence>
<dbReference type="EC" id="2.7.13.3" evidence="3"/>
<dbReference type="PANTHER" id="PTHR45339">
    <property type="entry name" value="HYBRID SIGNAL TRANSDUCTION HISTIDINE KINASE J"/>
    <property type="match status" value="1"/>
</dbReference>
<evidence type="ECO:0000256" key="11">
    <source>
        <dbReference type="ARBA" id="ARBA00023136"/>
    </source>
</evidence>
<evidence type="ECO:0000256" key="6">
    <source>
        <dbReference type="ARBA" id="ARBA00022692"/>
    </source>
</evidence>
<dbReference type="PROSITE" id="PS50109">
    <property type="entry name" value="HIS_KIN"/>
    <property type="match status" value="1"/>
</dbReference>
<dbReference type="EMBL" id="JAAVUP010000001">
    <property type="protein sequence ID" value="NKE16055.1"/>
    <property type="molecule type" value="Genomic_DNA"/>
</dbReference>
<reference evidence="17 18" key="1">
    <citation type="submission" date="2020-02" db="EMBL/GenBank/DDBJ databases">
        <authorList>
            <person name="Sun Q."/>
            <person name="Inoue M."/>
        </authorList>
    </citation>
    <scope>NUCLEOTIDE SEQUENCE [LARGE SCALE GENOMIC DNA]</scope>
    <source>
        <strain evidence="17 18">KCTC 22478</strain>
    </source>
</reference>
<keyword evidence="10" id="KW-0902">Two-component regulatory system</keyword>
<evidence type="ECO:0000256" key="9">
    <source>
        <dbReference type="ARBA" id="ARBA00022989"/>
    </source>
</evidence>
<name>A0ABX1EE03_9PROT</name>
<feature type="domain" description="PAC" evidence="16">
    <location>
        <begin position="96"/>
        <end position="150"/>
    </location>
</feature>
<evidence type="ECO:0000256" key="8">
    <source>
        <dbReference type="ARBA" id="ARBA00022840"/>
    </source>
</evidence>
<dbReference type="InterPro" id="IPR000700">
    <property type="entry name" value="PAS-assoc_C"/>
</dbReference>
<organism evidence="17 18">
    <name type="scientific">Neoroseomonas oryzicola</name>
    <dbReference type="NCBI Taxonomy" id="535904"/>
    <lineage>
        <taxon>Bacteria</taxon>
        <taxon>Pseudomonadati</taxon>
        <taxon>Pseudomonadota</taxon>
        <taxon>Alphaproteobacteria</taxon>
        <taxon>Acetobacterales</taxon>
        <taxon>Acetobacteraceae</taxon>
        <taxon>Neoroseomonas</taxon>
    </lineage>
</organism>
<evidence type="ECO:0000256" key="12">
    <source>
        <dbReference type="PROSITE-ProRule" id="PRU00169"/>
    </source>
</evidence>
<feature type="domain" description="PAS" evidence="15">
    <location>
        <begin position="22"/>
        <end position="95"/>
    </location>
</feature>
<dbReference type="SUPFAM" id="SSF47384">
    <property type="entry name" value="Homodimeric domain of signal transducing histidine kinase"/>
    <property type="match status" value="1"/>
</dbReference>
<dbReference type="PROSITE" id="PS50112">
    <property type="entry name" value="PAS"/>
    <property type="match status" value="1"/>
</dbReference>
<dbReference type="Proteomes" id="UP000746741">
    <property type="component" value="Unassembled WGS sequence"/>
</dbReference>
<evidence type="ECO:0000313" key="18">
    <source>
        <dbReference type="Proteomes" id="UP000746741"/>
    </source>
</evidence>
<keyword evidence="6" id="KW-0812">Transmembrane</keyword>
<evidence type="ECO:0000256" key="3">
    <source>
        <dbReference type="ARBA" id="ARBA00012438"/>
    </source>
</evidence>
<sequence>MSRSKPSSPTTNSAEAPAPAPFRDALAAAVAAAPTGIVVSDPNRPDCPIVYANPAFHRITGYGPAEVIGRNCRFLQGPATDPASVHAIRRAMAERRPVDVEIVNYRRDGTRFVNELHISPVFAADGRLDYFFGIQHDVTARVRLAQATQRARRAAEKASAEKSDFLAFMSHEIRTPMNGVMGTVSLLLDTTLDAEQRAYAETARRCGETLLHTVNEMLDLSRIEAGRLALEAIPFDLARPVTEVLDLLGPAAAEKGIRLSASIDPLLPARLVGDPQRLRQVLLNLADNAVKFTPSGGVGLRVERADAEGRVRFVVADTGIGIPPEVQRRLFRRFTQGATDTARRFGGSGLGLMICRQLVGLMGGRITLTSTPGKGSVFAFEIGLPAVAESGRPPSTLLPRPVAAARGAATAARGRILLAEDGEANQLVAAAILRKAGYAVDLARDGEEALGMARTAAYDLVLMDVRMPRMDGFAATAAIRALPGAAGRVPIIAMTASAMAGDRDRCIGAGMDGHLAKPTDRATLLGAVEEALDARPRRPRAVGPMEEPHSAPALLDLATLDELRSAVGPGRLPRLIGVFAEETRARLARLAGTEDLAAIEEEAHGLKSAAGTFGAAALRQAAEALETACVTQDSAAALALRDTLPRLVERSLAAYPLRMSGGA</sequence>
<dbReference type="InterPro" id="IPR003594">
    <property type="entry name" value="HATPase_dom"/>
</dbReference>
<dbReference type="CDD" id="cd17546">
    <property type="entry name" value="REC_hyHK_CKI1_RcsC-like"/>
    <property type="match status" value="1"/>
</dbReference>
<dbReference type="CDD" id="cd16922">
    <property type="entry name" value="HATPase_EvgS-ArcB-TorS-like"/>
    <property type="match status" value="1"/>
</dbReference>
<dbReference type="Pfam" id="PF13426">
    <property type="entry name" value="PAS_9"/>
    <property type="match status" value="1"/>
</dbReference>
<dbReference type="InterPro" id="IPR008207">
    <property type="entry name" value="Sig_transdc_His_kin_Hpt_dom"/>
</dbReference>
<dbReference type="InterPro" id="IPR001789">
    <property type="entry name" value="Sig_transdc_resp-reg_receiver"/>
</dbReference>
<evidence type="ECO:0000259" key="16">
    <source>
        <dbReference type="PROSITE" id="PS50113"/>
    </source>
</evidence>
<comment type="subcellular location">
    <subcellularLocation>
        <location evidence="2">Cell membrane</location>
        <topology evidence="2">Multi-pass membrane protein</topology>
    </subcellularLocation>
</comment>
<dbReference type="PROSITE" id="PS50110">
    <property type="entry name" value="RESPONSE_REGULATORY"/>
    <property type="match status" value="1"/>
</dbReference>
<dbReference type="InterPro" id="IPR001610">
    <property type="entry name" value="PAC"/>
</dbReference>
<dbReference type="InterPro" id="IPR035965">
    <property type="entry name" value="PAS-like_dom_sf"/>
</dbReference>
<evidence type="ECO:0000256" key="10">
    <source>
        <dbReference type="ARBA" id="ARBA00023012"/>
    </source>
</evidence>
<evidence type="ECO:0000256" key="4">
    <source>
        <dbReference type="ARBA" id="ARBA00022475"/>
    </source>
</evidence>
<dbReference type="SMART" id="SM00387">
    <property type="entry name" value="HATPase_c"/>
    <property type="match status" value="1"/>
</dbReference>
<dbReference type="CDD" id="cd00082">
    <property type="entry name" value="HisKA"/>
    <property type="match status" value="1"/>
</dbReference>
<dbReference type="PRINTS" id="PR00344">
    <property type="entry name" value="BCTRLSENSOR"/>
</dbReference>
<dbReference type="InterPro" id="IPR005467">
    <property type="entry name" value="His_kinase_dom"/>
</dbReference>
<dbReference type="Pfam" id="PF01627">
    <property type="entry name" value="Hpt"/>
    <property type="match status" value="1"/>
</dbReference>
<keyword evidence="11" id="KW-0472">Membrane</keyword>
<dbReference type="SUPFAM" id="SSF55874">
    <property type="entry name" value="ATPase domain of HSP90 chaperone/DNA topoisomerase II/histidine kinase"/>
    <property type="match status" value="1"/>
</dbReference>
<feature type="domain" description="Response regulatory" evidence="14">
    <location>
        <begin position="415"/>
        <end position="532"/>
    </location>
</feature>
<dbReference type="Pfam" id="PF00072">
    <property type="entry name" value="Response_reg"/>
    <property type="match status" value="1"/>
</dbReference>